<proteinExistence type="predicted"/>
<dbReference type="PANTHER" id="PTHR38605:SF1">
    <property type="entry name" value="ATPASE"/>
    <property type="match status" value="1"/>
</dbReference>
<dbReference type="Pfam" id="PF04317">
    <property type="entry name" value="DUF463"/>
    <property type="match status" value="1"/>
</dbReference>
<evidence type="ECO:0000313" key="1">
    <source>
        <dbReference type="EMBL" id="SSW94801.1"/>
    </source>
</evidence>
<organism evidence="1">
    <name type="scientific">Arsenophonus endosymbiont of Trialeurodes vaporariorum</name>
    <dbReference type="NCBI Taxonomy" id="235567"/>
    <lineage>
        <taxon>Bacteria</taxon>
        <taxon>Pseudomonadati</taxon>
        <taxon>Pseudomonadota</taxon>
        <taxon>Gammaproteobacteria</taxon>
        <taxon>Enterobacterales</taxon>
        <taxon>Morganellaceae</taxon>
        <taxon>Arsenophonus</taxon>
    </lineage>
</organism>
<reference evidence="1" key="1">
    <citation type="submission" date="2018-04" db="EMBL/GenBank/DDBJ databases">
        <authorList>
            <person name="Go L.Y."/>
            <person name="Mitchell J.A."/>
        </authorList>
    </citation>
    <scope>NUCLEOTIDE SEQUENCE</scope>
    <source>
        <strain evidence="1">ARTV</strain>
    </source>
</reference>
<name>A0A3B0LV05_9GAMM</name>
<accession>A0A3B0LV05</accession>
<dbReference type="EMBL" id="UFQR01000001">
    <property type="protein sequence ID" value="SSW94801.1"/>
    <property type="molecule type" value="Genomic_DNA"/>
</dbReference>
<dbReference type="AlphaFoldDB" id="A0A3B0LV05"/>
<protein>
    <submittedName>
        <fullName evidence="1">Uncharacterized protein</fullName>
    </submittedName>
</protein>
<gene>
    <name evidence="1" type="ORF">ARTV_0331</name>
</gene>
<sequence length="46" mass="5364">MPNADFWLKQGFDFESFRPREIATDQPVAHIRLDSALEFLLGDKLK</sequence>
<dbReference type="InterPro" id="IPR007413">
    <property type="entry name" value="YcjX-like"/>
</dbReference>
<dbReference type="PANTHER" id="PTHR38605">
    <property type="entry name" value="ATPASE-RELATED"/>
    <property type="match status" value="1"/>
</dbReference>